<comment type="caution">
    <text evidence="1">The sequence shown here is derived from an EMBL/GenBank/DDBJ whole genome shotgun (WGS) entry which is preliminary data.</text>
</comment>
<dbReference type="Gene3D" id="1.25.40.290">
    <property type="entry name" value="ARM repeat domains"/>
    <property type="match status" value="1"/>
</dbReference>
<evidence type="ECO:0000313" key="1">
    <source>
        <dbReference type="EMBL" id="KTT97481.1"/>
    </source>
</evidence>
<accession>A0A147IQ86</accession>
<dbReference type="EMBL" id="LDTF01000062">
    <property type="protein sequence ID" value="KTT97481.1"/>
    <property type="molecule type" value="Genomic_DNA"/>
</dbReference>
<dbReference type="PATRIC" id="fig|172044.3.peg.2326"/>
<dbReference type="SUPFAM" id="SSF48371">
    <property type="entry name" value="ARM repeat"/>
    <property type="match status" value="1"/>
</dbReference>
<dbReference type="Pfam" id="PF08713">
    <property type="entry name" value="DNA_alkylation"/>
    <property type="match status" value="1"/>
</dbReference>
<dbReference type="InterPro" id="IPR014825">
    <property type="entry name" value="DNA_alkylation"/>
</dbReference>
<name>A0A147IQ86_9SPHN</name>
<dbReference type="RefSeq" id="WP_058745864.1">
    <property type="nucleotide sequence ID" value="NZ_LDTF01000062.1"/>
</dbReference>
<protein>
    <submittedName>
        <fullName evidence="1">DNA alkylation repair protein</fullName>
    </submittedName>
</protein>
<dbReference type="InterPro" id="IPR016024">
    <property type="entry name" value="ARM-type_fold"/>
</dbReference>
<sequence length="368" mass="40266">MSDAKAYPLMKDILGVEAVTIIADAGAAASPVFDRAAFLDTALEGLNGLSIMERVRHIADALHEALATDYATAIHVVRAIAPRLTHAFQAMAVTEFVARHGLHDFDRSMEALADLTRFGSAEFAIRPFLAADPGRALAQMLRWTTDPNEHVRRLASEGSRPRLPWASRVPALRADPTLAAPILDALRDDPSLYVRKSVANHLNDIGKDRPDWLVEHLQGWDRESPRTGWIIRHALRSLIKKGDPQALALIGVAHGAEVRVDRFTVEPATVALGEAVTIAVELSSLTQANQRLVVDYRLHYARGAGKTAAKVFKLKTFNLAGSATARLGIRQVMRDFSTRRHHSGCHEVELLVNGRTMATAAFDLVCPV</sequence>
<proteinExistence type="predicted"/>
<organism evidence="1 2">
    <name type="scientific">Sphingomonas yabuuchiae</name>
    <dbReference type="NCBI Taxonomy" id="172044"/>
    <lineage>
        <taxon>Bacteria</taxon>
        <taxon>Pseudomonadati</taxon>
        <taxon>Pseudomonadota</taxon>
        <taxon>Alphaproteobacteria</taxon>
        <taxon>Sphingomonadales</taxon>
        <taxon>Sphingomonadaceae</taxon>
        <taxon>Sphingomonas</taxon>
    </lineage>
</organism>
<dbReference type="Proteomes" id="UP000073923">
    <property type="component" value="Unassembled WGS sequence"/>
</dbReference>
<dbReference type="OrthoDB" id="9797162at2"/>
<dbReference type="AlphaFoldDB" id="A0A147IQ86"/>
<reference evidence="1 2" key="1">
    <citation type="journal article" date="2016" name="Front. Microbiol.">
        <title>Genomic Resource of Rice Seed Associated Bacteria.</title>
        <authorList>
            <person name="Midha S."/>
            <person name="Bansal K."/>
            <person name="Sharma S."/>
            <person name="Kumar N."/>
            <person name="Patil P.P."/>
            <person name="Chaudhry V."/>
            <person name="Patil P.B."/>
        </authorList>
    </citation>
    <scope>NUCLEOTIDE SEQUENCE [LARGE SCALE GENOMIC DNA]</scope>
    <source>
        <strain evidence="1 2">NS355</strain>
    </source>
</reference>
<evidence type="ECO:0000313" key="2">
    <source>
        <dbReference type="Proteomes" id="UP000073923"/>
    </source>
</evidence>
<gene>
    <name evidence="1" type="ORF">NS355_11635</name>
</gene>